<sequence length="100" mass="10540">MGFGRNRSGTEPVTARSPLRARAVLSGIALPVALIAAVYFVVRALREGDAVWWAEAIIAGAVAVIAAIDLLVLRRRMREAREAAAAGDAAARRDGGVSRM</sequence>
<feature type="transmembrane region" description="Helical" evidence="1">
    <location>
        <begin position="21"/>
        <end position="45"/>
    </location>
</feature>
<dbReference type="Pfam" id="PF19870">
    <property type="entry name" value="DUF6343"/>
    <property type="match status" value="1"/>
</dbReference>
<gene>
    <name evidence="2" type="ORF">FHX40_1889</name>
</gene>
<protein>
    <submittedName>
        <fullName evidence="2">Uncharacterized protein</fullName>
    </submittedName>
</protein>
<organism evidence="2 3">
    <name type="scientific">Thermopolyspora flexuosa</name>
    <dbReference type="NCBI Taxonomy" id="103836"/>
    <lineage>
        <taxon>Bacteria</taxon>
        <taxon>Bacillati</taxon>
        <taxon>Actinomycetota</taxon>
        <taxon>Actinomycetes</taxon>
        <taxon>Streptosporangiales</taxon>
        <taxon>Streptosporangiaceae</taxon>
        <taxon>Thermopolyspora</taxon>
    </lineage>
</organism>
<dbReference type="AlphaFoldDB" id="A0A543IXA3"/>
<comment type="caution">
    <text evidence="2">The sequence shown here is derived from an EMBL/GenBank/DDBJ whole genome shotgun (WGS) entry which is preliminary data.</text>
</comment>
<accession>A0A543IXA3</accession>
<keyword evidence="1" id="KW-0472">Membrane</keyword>
<keyword evidence="1" id="KW-1133">Transmembrane helix</keyword>
<evidence type="ECO:0000313" key="3">
    <source>
        <dbReference type="Proteomes" id="UP000319213"/>
    </source>
</evidence>
<dbReference type="EMBL" id="VFPQ01000001">
    <property type="protein sequence ID" value="TQM75187.1"/>
    <property type="molecule type" value="Genomic_DNA"/>
</dbReference>
<proteinExistence type="predicted"/>
<dbReference type="Proteomes" id="UP000319213">
    <property type="component" value="Unassembled WGS sequence"/>
</dbReference>
<feature type="transmembrane region" description="Helical" evidence="1">
    <location>
        <begin position="51"/>
        <end position="73"/>
    </location>
</feature>
<dbReference type="InterPro" id="IPR045924">
    <property type="entry name" value="DUF6343"/>
</dbReference>
<keyword evidence="1" id="KW-0812">Transmembrane</keyword>
<dbReference type="RefSeq" id="WP_189136280.1">
    <property type="nucleotide sequence ID" value="NZ_BMPV01000007.1"/>
</dbReference>
<evidence type="ECO:0000313" key="2">
    <source>
        <dbReference type="EMBL" id="TQM75187.1"/>
    </source>
</evidence>
<keyword evidence="3" id="KW-1185">Reference proteome</keyword>
<evidence type="ECO:0000256" key="1">
    <source>
        <dbReference type="SAM" id="Phobius"/>
    </source>
</evidence>
<reference evidence="2 3" key="1">
    <citation type="submission" date="2019-06" db="EMBL/GenBank/DDBJ databases">
        <title>Sequencing the genomes of 1000 actinobacteria strains.</title>
        <authorList>
            <person name="Klenk H.-P."/>
        </authorList>
    </citation>
    <scope>NUCLEOTIDE SEQUENCE [LARGE SCALE GENOMIC DNA]</scope>
    <source>
        <strain evidence="2 3">DSM 43186</strain>
    </source>
</reference>
<name>A0A543IXA3_9ACTN</name>